<organism evidence="6 7">
    <name type="scientific">Strigomonas culicis</name>
    <dbReference type="NCBI Taxonomy" id="28005"/>
    <lineage>
        <taxon>Eukaryota</taxon>
        <taxon>Discoba</taxon>
        <taxon>Euglenozoa</taxon>
        <taxon>Kinetoplastea</taxon>
        <taxon>Metakinetoplastina</taxon>
        <taxon>Trypanosomatida</taxon>
        <taxon>Trypanosomatidae</taxon>
        <taxon>Strigomonadinae</taxon>
        <taxon>Strigomonas</taxon>
    </lineage>
</organism>
<dbReference type="Proteomes" id="UP000015354">
    <property type="component" value="Unassembled WGS sequence"/>
</dbReference>
<dbReference type="GO" id="GO:0005524">
    <property type="term" value="F:ATP binding"/>
    <property type="evidence" value="ECO:0007669"/>
    <property type="project" value="UniProtKB-KW"/>
</dbReference>
<sequence>MNAHNSPFGARVPCDLLIGDERRFAGGAEHVSCTVEMTPIDTPVDVAVIDEVQMIADPERGWAWTRALLGLPGARCTSAARPAHSRWCGSSSSTHGSCTGCGWCRTSAWCRCRSAKAYAVTTTARRTATALSASRTRASCG</sequence>
<feature type="domain" description="ATP-dependent RNA helicase SUV3 DEXQ-box helicase" evidence="5">
    <location>
        <begin position="11"/>
        <end position="73"/>
    </location>
</feature>
<keyword evidence="1" id="KW-0547">Nucleotide-binding</keyword>
<dbReference type="AlphaFoldDB" id="S9TCY8"/>
<dbReference type="Pfam" id="PF22527">
    <property type="entry name" value="DEXQc_Suv3"/>
    <property type="match status" value="1"/>
</dbReference>
<dbReference type="GO" id="GO:0045025">
    <property type="term" value="C:mitochondrial degradosome"/>
    <property type="evidence" value="ECO:0007669"/>
    <property type="project" value="TreeGrafter"/>
</dbReference>
<proteinExistence type="predicted"/>
<dbReference type="PANTHER" id="PTHR12131">
    <property type="entry name" value="ATP-DEPENDENT RNA AND DNA HELICASE"/>
    <property type="match status" value="1"/>
</dbReference>
<dbReference type="EMBL" id="ATMH01011678">
    <property type="protein sequence ID" value="EPY15892.1"/>
    <property type="molecule type" value="Genomic_DNA"/>
</dbReference>
<evidence type="ECO:0000256" key="3">
    <source>
        <dbReference type="ARBA" id="ARBA00022806"/>
    </source>
</evidence>
<dbReference type="GO" id="GO:0016787">
    <property type="term" value="F:hydrolase activity"/>
    <property type="evidence" value="ECO:0007669"/>
    <property type="project" value="UniProtKB-KW"/>
</dbReference>
<dbReference type="GO" id="GO:0000965">
    <property type="term" value="P:mitochondrial RNA 3'-end processing"/>
    <property type="evidence" value="ECO:0007669"/>
    <property type="project" value="TreeGrafter"/>
</dbReference>
<evidence type="ECO:0000256" key="2">
    <source>
        <dbReference type="ARBA" id="ARBA00022801"/>
    </source>
</evidence>
<dbReference type="InterPro" id="IPR027417">
    <property type="entry name" value="P-loop_NTPase"/>
</dbReference>
<comment type="caution">
    <text evidence="6">The sequence shown here is derived from an EMBL/GenBank/DDBJ whole genome shotgun (WGS) entry which is preliminary data.</text>
</comment>
<accession>S9TCY8</accession>
<dbReference type="OrthoDB" id="6692397at2759"/>
<keyword evidence="7" id="KW-1185">Reference proteome</keyword>
<evidence type="ECO:0000256" key="1">
    <source>
        <dbReference type="ARBA" id="ARBA00022741"/>
    </source>
</evidence>
<name>S9TCY8_9TRYP</name>
<dbReference type="GO" id="GO:0004386">
    <property type="term" value="F:helicase activity"/>
    <property type="evidence" value="ECO:0007669"/>
    <property type="project" value="UniProtKB-KW"/>
</dbReference>
<keyword evidence="4" id="KW-0067">ATP-binding</keyword>
<dbReference type="InterPro" id="IPR055206">
    <property type="entry name" value="DEXQc_SUV3"/>
</dbReference>
<evidence type="ECO:0000313" key="7">
    <source>
        <dbReference type="Proteomes" id="UP000015354"/>
    </source>
</evidence>
<dbReference type="InterPro" id="IPR050699">
    <property type="entry name" value="RNA-DNA_Helicase"/>
</dbReference>
<keyword evidence="2" id="KW-0378">Hydrolase</keyword>
<gene>
    <name evidence="6" type="ORF">STCU_11692</name>
</gene>
<dbReference type="Gene3D" id="3.40.50.300">
    <property type="entry name" value="P-loop containing nucleotide triphosphate hydrolases"/>
    <property type="match status" value="1"/>
</dbReference>
<protein>
    <recommendedName>
        <fullName evidence="5">ATP-dependent RNA helicase SUV3 DEXQ-box helicase domain-containing protein</fullName>
    </recommendedName>
</protein>
<evidence type="ECO:0000313" key="6">
    <source>
        <dbReference type="EMBL" id="EPY15892.1"/>
    </source>
</evidence>
<dbReference type="PANTHER" id="PTHR12131:SF1">
    <property type="entry name" value="ATP-DEPENDENT RNA HELICASE SUPV3L1, MITOCHONDRIAL-RELATED"/>
    <property type="match status" value="1"/>
</dbReference>
<keyword evidence="3" id="KW-0347">Helicase</keyword>
<reference evidence="6 7" key="1">
    <citation type="journal article" date="2013" name="PLoS ONE">
        <title>Predicting the Proteins of Angomonas deanei, Strigomonas culicis and Their Respective Endosymbionts Reveals New Aspects of the Trypanosomatidae Family.</title>
        <authorList>
            <person name="Motta M.C."/>
            <person name="Martins A.C."/>
            <person name="de Souza S.S."/>
            <person name="Catta-Preta C.M."/>
            <person name="Silva R."/>
            <person name="Klein C.C."/>
            <person name="de Almeida L.G."/>
            <person name="de Lima Cunha O."/>
            <person name="Ciapina L.P."/>
            <person name="Brocchi M."/>
            <person name="Colabardini A.C."/>
            <person name="de Araujo Lima B."/>
            <person name="Machado C.R."/>
            <person name="de Almeida Soares C.M."/>
            <person name="Probst C.M."/>
            <person name="de Menezes C.B."/>
            <person name="Thompson C.E."/>
            <person name="Bartholomeu D.C."/>
            <person name="Gradia D.F."/>
            <person name="Pavoni D.P."/>
            <person name="Grisard E.C."/>
            <person name="Fantinatti-Garboggini F."/>
            <person name="Marchini F.K."/>
            <person name="Rodrigues-Luiz G.F."/>
            <person name="Wagner G."/>
            <person name="Goldman G.H."/>
            <person name="Fietto J.L."/>
            <person name="Elias M.C."/>
            <person name="Goldman M.H."/>
            <person name="Sagot M.F."/>
            <person name="Pereira M."/>
            <person name="Stoco P.H."/>
            <person name="de Mendonca-Neto R.P."/>
            <person name="Teixeira S.M."/>
            <person name="Maciel T.E."/>
            <person name="de Oliveira Mendes T.A."/>
            <person name="Urmenyi T.P."/>
            <person name="de Souza W."/>
            <person name="Schenkman S."/>
            <person name="de Vasconcelos A.T."/>
        </authorList>
    </citation>
    <scope>NUCLEOTIDE SEQUENCE [LARGE SCALE GENOMIC DNA]</scope>
</reference>
<evidence type="ECO:0000259" key="5">
    <source>
        <dbReference type="Pfam" id="PF22527"/>
    </source>
</evidence>
<evidence type="ECO:0000256" key="4">
    <source>
        <dbReference type="ARBA" id="ARBA00022840"/>
    </source>
</evidence>